<sequence length="541" mass="61006">MLSWLDKLGSAPDHPMTDAKSAKRLLAELPKDDPLDALKELSDWMTSFGGTMGFKLANRLGVAMLLDDTAAPIRAEVLRRYTSAPHLQDLEGMKLWRAAHEFAVARIALFAVCLRELPQSAGKNEAANEQTAIVCVRFLHSVIEQLKLELMRYMDVQKEIWENLCWGYQVAEAAGLAETMVIAYPGHVIHTSPQRELLCALVLFESAPGALSSSQIEMSSRITARLSSFFDLSREYSTETPYMIDLAHPDMPKWIAGKPEASENMRFFGASRAVSRLEEIIHQNERGQVEEEYRFDSEFTPEGKLTMLKHLQLYWGKEHVHRHQERHAIHTEIEVIRSLKTISKLVNHFDIDRLGNLSGEDVAKLRERSGFGLVGEDVKYASEIWPVLDISAEGVGSIVPRASGDWVKVGALCGLRGKNAGQWWVGMIRRLKTDMQGKVHVGIRILARQPLSVWLRVLGKGVERVSNWETSSGTFAYDYLPVILIPDEHNSYAHATMLMECGSFVAGTLFEVMLGEKSRTIRLVEIIAEGDDYEQVRFEWQ</sequence>
<reference evidence="1" key="1">
    <citation type="submission" date="2016-10" db="EMBL/GenBank/DDBJ databases">
        <title>Sequence of Gallionella enrichment culture.</title>
        <authorList>
            <person name="Poehlein A."/>
            <person name="Muehling M."/>
            <person name="Daniel R."/>
        </authorList>
    </citation>
    <scope>NUCLEOTIDE SEQUENCE</scope>
</reference>
<proteinExistence type="predicted"/>
<comment type="caution">
    <text evidence="1">The sequence shown here is derived from an EMBL/GenBank/DDBJ whole genome shotgun (WGS) entry which is preliminary data.</text>
</comment>
<organism evidence="1">
    <name type="scientific">mine drainage metagenome</name>
    <dbReference type="NCBI Taxonomy" id="410659"/>
    <lineage>
        <taxon>unclassified sequences</taxon>
        <taxon>metagenomes</taxon>
        <taxon>ecological metagenomes</taxon>
    </lineage>
</organism>
<dbReference type="EMBL" id="MLJW01000031">
    <property type="protein sequence ID" value="OIR08585.1"/>
    <property type="molecule type" value="Genomic_DNA"/>
</dbReference>
<dbReference type="AlphaFoldDB" id="A0A1J5SJG2"/>
<protein>
    <submittedName>
        <fullName evidence="1">Uncharacterized protein</fullName>
    </submittedName>
</protein>
<name>A0A1J5SJG2_9ZZZZ</name>
<accession>A0A1J5SJG2</accession>
<gene>
    <name evidence="1" type="ORF">GALL_93790</name>
</gene>
<evidence type="ECO:0000313" key="1">
    <source>
        <dbReference type="EMBL" id="OIR08585.1"/>
    </source>
</evidence>